<evidence type="ECO:0000256" key="3">
    <source>
        <dbReference type="ARBA" id="ARBA00022692"/>
    </source>
</evidence>
<keyword evidence="4 7" id="KW-1133">Transmembrane helix</keyword>
<keyword evidence="2" id="KW-0813">Transport</keyword>
<keyword evidence="11" id="KW-1185">Reference proteome</keyword>
<evidence type="ECO:0000313" key="9">
    <source>
        <dbReference type="EMBL" id="CAH0490162.1"/>
    </source>
</evidence>
<dbReference type="GO" id="GO:0012505">
    <property type="term" value="C:endomembrane system"/>
    <property type="evidence" value="ECO:0007669"/>
    <property type="project" value="UniProtKB-ARBA"/>
</dbReference>
<evidence type="ECO:0000259" key="8">
    <source>
        <dbReference type="PROSITE" id="PS50192"/>
    </source>
</evidence>
<evidence type="ECO:0000256" key="4">
    <source>
        <dbReference type="ARBA" id="ARBA00022989"/>
    </source>
</evidence>
<dbReference type="EMBL" id="CAKLBC010001216">
    <property type="protein sequence ID" value="CAH0490162.1"/>
    <property type="molecule type" value="Genomic_DNA"/>
</dbReference>
<feature type="domain" description="T-SNARE coiled-coil homology" evidence="8">
    <location>
        <begin position="29"/>
        <end position="91"/>
    </location>
</feature>
<evidence type="ECO:0000256" key="2">
    <source>
        <dbReference type="ARBA" id="ARBA00022448"/>
    </source>
</evidence>
<dbReference type="Proteomes" id="UP001159659">
    <property type="component" value="Unassembled WGS sequence"/>
</dbReference>
<dbReference type="PANTHER" id="PTHR12791">
    <property type="entry name" value="GOLGI SNARE BET1-RELATED"/>
    <property type="match status" value="1"/>
</dbReference>
<keyword evidence="5 7" id="KW-0472">Membrane</keyword>
<evidence type="ECO:0000256" key="5">
    <source>
        <dbReference type="ARBA" id="ARBA00023136"/>
    </source>
</evidence>
<dbReference type="EMBL" id="CANTFK010000766">
    <property type="protein sequence ID" value="CAI5725980.1"/>
    <property type="molecule type" value="Genomic_DNA"/>
</dbReference>
<reference evidence="9 11" key="1">
    <citation type="submission" date="2021-11" db="EMBL/GenBank/DDBJ databases">
        <authorList>
            <person name="Islam A."/>
            <person name="Islam S."/>
            <person name="Flora M.S."/>
            <person name="Rahman M."/>
            <person name="Ziaur R.M."/>
            <person name="Epstein J.H."/>
            <person name="Hassan M."/>
            <person name="Klassen M."/>
            <person name="Woodard K."/>
            <person name="Webb A."/>
            <person name="Webby R.J."/>
            <person name="El Zowalaty M.E."/>
        </authorList>
    </citation>
    <scope>NUCLEOTIDE SEQUENCE [LARGE SCALE GENOMIC DNA]</scope>
    <source>
        <strain evidence="9">Pf1</strain>
    </source>
</reference>
<dbReference type="Gene3D" id="1.20.5.110">
    <property type="match status" value="1"/>
</dbReference>
<gene>
    <name evidence="9" type="ORF">PFR001_LOCUS5521</name>
    <name evidence="10" type="ORF">PFR002_LOCUS5245</name>
</gene>
<name>A0AAV0TSK8_9STRA</name>
<reference evidence="10" key="2">
    <citation type="submission" date="2022-12" db="EMBL/GenBank/DDBJ databases">
        <authorList>
            <person name="Webb A."/>
        </authorList>
    </citation>
    <scope>NUCLEOTIDE SEQUENCE</scope>
    <source>
        <strain evidence="10">Pf2</strain>
    </source>
</reference>
<evidence type="ECO:0000313" key="11">
    <source>
        <dbReference type="Proteomes" id="UP001157938"/>
    </source>
</evidence>
<evidence type="ECO:0000313" key="10">
    <source>
        <dbReference type="EMBL" id="CAI5725980.1"/>
    </source>
</evidence>
<sequence length="118" mass="13218">MMEDGALREAEPTGDFEEISTPKIQDRMDKATRTQDQQLDAIYSGVMRLHLAADATNEEVLSQNAMLDEVAVQVNETEAALQQQTKAARKVTRAHRELGCYYVIILLLIVALLIVIFI</sequence>
<comment type="caution">
    <text evidence="10">The sequence shown here is derived from an EMBL/GenBank/DDBJ whole genome shotgun (WGS) entry which is preliminary data.</text>
</comment>
<dbReference type="InterPro" id="IPR000727">
    <property type="entry name" value="T_SNARE_dom"/>
</dbReference>
<dbReference type="AlphaFoldDB" id="A0AAV0TSK8"/>
<dbReference type="GO" id="GO:0005737">
    <property type="term" value="C:cytoplasm"/>
    <property type="evidence" value="ECO:0007669"/>
    <property type="project" value="UniProtKB-ARBA"/>
</dbReference>
<dbReference type="CDD" id="cd15841">
    <property type="entry name" value="SNARE_Qc"/>
    <property type="match status" value="1"/>
</dbReference>
<proteinExistence type="predicted"/>
<keyword evidence="3 7" id="KW-0812">Transmembrane</keyword>
<feature type="transmembrane region" description="Helical" evidence="7">
    <location>
        <begin position="99"/>
        <end position="117"/>
    </location>
</feature>
<accession>A0AAV0TSK8</accession>
<feature type="compositionally biased region" description="Basic and acidic residues" evidence="6">
    <location>
        <begin position="1"/>
        <end position="11"/>
    </location>
</feature>
<evidence type="ECO:0000313" key="12">
    <source>
        <dbReference type="Proteomes" id="UP001159659"/>
    </source>
</evidence>
<dbReference type="SUPFAM" id="SSF58038">
    <property type="entry name" value="SNARE fusion complex"/>
    <property type="match status" value="1"/>
</dbReference>
<dbReference type="PROSITE" id="PS50192">
    <property type="entry name" value="T_SNARE"/>
    <property type="match status" value="1"/>
</dbReference>
<feature type="region of interest" description="Disordered" evidence="6">
    <location>
        <begin position="1"/>
        <end position="32"/>
    </location>
</feature>
<dbReference type="Proteomes" id="UP001157938">
    <property type="component" value="Unassembled WGS sequence"/>
</dbReference>
<dbReference type="GO" id="GO:0016020">
    <property type="term" value="C:membrane"/>
    <property type="evidence" value="ECO:0007669"/>
    <property type="project" value="UniProtKB-SubCell"/>
</dbReference>
<evidence type="ECO:0000256" key="1">
    <source>
        <dbReference type="ARBA" id="ARBA00004167"/>
    </source>
</evidence>
<evidence type="ECO:0000256" key="7">
    <source>
        <dbReference type="SAM" id="Phobius"/>
    </source>
</evidence>
<organism evidence="10 12">
    <name type="scientific">Peronospora farinosa</name>
    <dbReference type="NCBI Taxonomy" id="134698"/>
    <lineage>
        <taxon>Eukaryota</taxon>
        <taxon>Sar</taxon>
        <taxon>Stramenopiles</taxon>
        <taxon>Oomycota</taxon>
        <taxon>Peronosporomycetes</taxon>
        <taxon>Peronosporales</taxon>
        <taxon>Peronosporaceae</taxon>
        <taxon>Peronospora</taxon>
    </lineage>
</organism>
<evidence type="ECO:0000256" key="6">
    <source>
        <dbReference type="SAM" id="MobiDB-lite"/>
    </source>
</evidence>
<protein>
    <recommendedName>
        <fullName evidence="8">t-SNARE coiled-coil homology domain-containing protein</fullName>
    </recommendedName>
</protein>
<comment type="subcellular location">
    <subcellularLocation>
        <location evidence="1">Membrane</location>
        <topology evidence="1">Single-pass membrane protein</topology>
    </subcellularLocation>
</comment>